<keyword evidence="2 8" id="KW-0813">Transport</keyword>
<dbReference type="InterPro" id="IPR039426">
    <property type="entry name" value="TonB-dep_rcpt-like"/>
</dbReference>
<comment type="subcellular location">
    <subcellularLocation>
        <location evidence="1 8">Cell outer membrane</location>
        <topology evidence="1 8">Multi-pass membrane protein</topology>
    </subcellularLocation>
</comment>
<dbReference type="InterPro" id="IPR023996">
    <property type="entry name" value="TonB-dep_OMP_SusC/RagA"/>
</dbReference>
<evidence type="ECO:0000256" key="4">
    <source>
        <dbReference type="ARBA" id="ARBA00022692"/>
    </source>
</evidence>
<dbReference type="InterPro" id="IPR036942">
    <property type="entry name" value="Beta-barrel_TonB_sf"/>
</dbReference>
<evidence type="ECO:0000256" key="5">
    <source>
        <dbReference type="ARBA" id="ARBA00023077"/>
    </source>
</evidence>
<dbReference type="Gene3D" id="2.170.130.10">
    <property type="entry name" value="TonB-dependent receptor, plug domain"/>
    <property type="match status" value="1"/>
</dbReference>
<name>A0AA49JDB1_9BACT</name>
<evidence type="ECO:0000259" key="10">
    <source>
        <dbReference type="Pfam" id="PF00593"/>
    </source>
</evidence>
<protein>
    <submittedName>
        <fullName evidence="12">TonB-dependent receptor</fullName>
    </submittedName>
</protein>
<reference evidence="12" key="2">
    <citation type="journal article" date="2024" name="Antonie Van Leeuwenhoek">
        <title>Roseihalotalea indica gen. nov., sp. nov., a halophilic Bacteroidetes from mesopelagic Southwest Indian Ocean with higher carbohydrate metabolic potential.</title>
        <authorList>
            <person name="Chen B."/>
            <person name="Zhang M."/>
            <person name="Lin D."/>
            <person name="Ye J."/>
            <person name="Tang K."/>
        </authorList>
    </citation>
    <scope>NUCLEOTIDE SEQUENCE</scope>
    <source>
        <strain evidence="12">TK19036</strain>
    </source>
</reference>
<evidence type="ECO:0000256" key="8">
    <source>
        <dbReference type="PROSITE-ProRule" id="PRU01360"/>
    </source>
</evidence>
<dbReference type="InterPro" id="IPR037066">
    <property type="entry name" value="Plug_dom_sf"/>
</dbReference>
<dbReference type="InterPro" id="IPR023997">
    <property type="entry name" value="TonB-dep_OMP_SusC/RagA_CS"/>
</dbReference>
<evidence type="ECO:0000313" key="12">
    <source>
        <dbReference type="EMBL" id="WKN35681.1"/>
    </source>
</evidence>
<dbReference type="InterPro" id="IPR012910">
    <property type="entry name" value="Plug_dom"/>
</dbReference>
<dbReference type="InterPro" id="IPR000531">
    <property type="entry name" value="Beta-barrel_TonB"/>
</dbReference>
<dbReference type="NCBIfam" id="TIGR04057">
    <property type="entry name" value="SusC_RagA_signa"/>
    <property type="match status" value="1"/>
</dbReference>
<reference evidence="12" key="1">
    <citation type="journal article" date="2023" name="Comput. Struct. Biotechnol. J.">
        <title>Discovery of a novel marine Bacteroidetes with a rich repertoire of carbohydrate-active enzymes.</title>
        <authorList>
            <person name="Chen B."/>
            <person name="Liu G."/>
            <person name="Chen Q."/>
            <person name="Wang H."/>
            <person name="Liu L."/>
            <person name="Tang K."/>
        </authorList>
    </citation>
    <scope>NUCLEOTIDE SEQUENCE</scope>
    <source>
        <strain evidence="12">TK19036</strain>
    </source>
</reference>
<dbReference type="Gene3D" id="2.60.40.1120">
    <property type="entry name" value="Carboxypeptidase-like, regulatory domain"/>
    <property type="match status" value="1"/>
</dbReference>
<evidence type="ECO:0000256" key="9">
    <source>
        <dbReference type="RuleBase" id="RU003357"/>
    </source>
</evidence>
<feature type="domain" description="TonB-dependent receptor-like beta-barrel" evidence="10">
    <location>
        <begin position="589"/>
        <end position="973"/>
    </location>
</feature>
<evidence type="ECO:0000256" key="6">
    <source>
        <dbReference type="ARBA" id="ARBA00023136"/>
    </source>
</evidence>
<evidence type="ECO:0000256" key="3">
    <source>
        <dbReference type="ARBA" id="ARBA00022452"/>
    </source>
</evidence>
<keyword evidence="3 8" id="KW-1134">Transmembrane beta strand</keyword>
<sequence>MNLTFYPPLVKAARAVLWGLILQTALLNTLLASNNQPEQSKKKSIEEVYLSVNADNQRITEVFQAITQRTGFSFAYNEKLVNLRQRISLEADNTSLADVLREISRLASLKFKRVNEYIHVGKLEKNDRNTIEEKIVAPAINVTGQVTSEEDGTGLPGVNVLVKGTSTGTVTDVDGNYRIDVPDTESVLVFSSIGFLSEEITVGSQTKINIVMVPDIKALEEIVVVGYGVQKKSNLTGAVSSVKASEIQEAPFTSIDQGLVGRASGVMVTQTSGMPGAVASIRIRGSSSLQGGNEPLYVIDGFPVYNGGGYGNTGGNARMSGLSTINPADIESIEILKDASATAIYGARAANGVVLITTKSGKEGRDQITFDAYYGSQSVVKKIDVMNALQYAELVNEAYTNDGLDPVYDADKMAELRDNPKGTDWQDEVFRTAPIQNYQLTFSGGDKKTNYSISGNYFNQQGVIRNSGFSRYSGRINIARNILDNFKIGTSLNVSRTNSNAVRTDAGGASGVVTTAMKFNPVLPVYENEALGEYTPVNTPGIILANPVATAEEQVRESTMLRLLGNLYGEWEFIPGLTAKVSFGTDLVNTKFDTFVPSNIFESGGVASAAVNGRYTTNWLNENTLHWVKEIMPGHSLSVLGGITFQQNVFEGFEASSQEYVNNVLEENALGAGAIYNQPSSASEEWSLMSYLGRVNYNLREKYLISFNARVDGSSRFGSNNKYAFFPSGAIAWRLIEEDFIQDLNLFSNLKTRVSYGFTGNQEIGLYNSLPTLDNTTYTFGRSLVTGFYPNKIPNPDLKWEKTSQFDLGLDFGFFDERLRFTTDYYYKKTTDLIYDVAVPYVSGFASSLQNIGSIQNKGVELSIEGDIFTRGDFRWISAFNIAFNRNKVLELGGEDYKDVGDGDGHLKTGSVHRLIVGEPIGLFYGYIFDGIFQDQTELSAGPTSPTNWVGGRRYLDLGGPEGTPDGTVNATYDRAVIGDPNPDFFGGFTNTFSYRGLELNVFMQYSYGNDIFNYNAMELELPSGGQNVYADLVNRWTPDNPSEKYPVATTNRSAVFSDAYMEDGSYLKLKTLTLAYTFPNLNSQRLSGLKVYATGQNLLTFTNYSGYDPEVSYRGATNLQLGEDFGGYPQSRTFMVGVKMNIQ</sequence>
<evidence type="ECO:0000256" key="1">
    <source>
        <dbReference type="ARBA" id="ARBA00004571"/>
    </source>
</evidence>
<dbReference type="Pfam" id="PF13715">
    <property type="entry name" value="CarbopepD_reg_2"/>
    <property type="match status" value="1"/>
</dbReference>
<dbReference type="Pfam" id="PF00593">
    <property type="entry name" value="TonB_dep_Rec_b-barrel"/>
    <property type="match status" value="1"/>
</dbReference>
<gene>
    <name evidence="12" type="ORF">K4G66_25255</name>
</gene>
<feature type="domain" description="TonB-dependent receptor plug" evidence="11">
    <location>
        <begin position="232"/>
        <end position="353"/>
    </location>
</feature>
<keyword evidence="6 8" id="KW-0472">Membrane</keyword>
<evidence type="ECO:0000259" key="11">
    <source>
        <dbReference type="Pfam" id="PF07715"/>
    </source>
</evidence>
<dbReference type="GO" id="GO:0009279">
    <property type="term" value="C:cell outer membrane"/>
    <property type="evidence" value="ECO:0007669"/>
    <property type="project" value="UniProtKB-SubCell"/>
</dbReference>
<keyword evidence="4 8" id="KW-0812">Transmembrane</keyword>
<keyword evidence="5 9" id="KW-0798">TonB box</keyword>
<proteinExistence type="inferred from homology"/>
<dbReference type="SUPFAM" id="SSF49464">
    <property type="entry name" value="Carboxypeptidase regulatory domain-like"/>
    <property type="match status" value="1"/>
</dbReference>
<dbReference type="Gene3D" id="2.40.170.20">
    <property type="entry name" value="TonB-dependent receptor, beta-barrel domain"/>
    <property type="match status" value="1"/>
</dbReference>
<organism evidence="12">
    <name type="scientific">Roseihalotalea indica</name>
    <dbReference type="NCBI Taxonomy" id="2867963"/>
    <lineage>
        <taxon>Bacteria</taxon>
        <taxon>Pseudomonadati</taxon>
        <taxon>Bacteroidota</taxon>
        <taxon>Cytophagia</taxon>
        <taxon>Cytophagales</taxon>
        <taxon>Catalimonadaceae</taxon>
        <taxon>Roseihalotalea</taxon>
    </lineage>
</organism>
<dbReference type="PROSITE" id="PS52016">
    <property type="entry name" value="TONB_DEPENDENT_REC_3"/>
    <property type="match status" value="1"/>
</dbReference>
<dbReference type="AlphaFoldDB" id="A0AA49JDB1"/>
<keyword evidence="7 8" id="KW-0998">Cell outer membrane</keyword>
<comment type="similarity">
    <text evidence="8 9">Belongs to the TonB-dependent receptor family.</text>
</comment>
<accession>A0AA49JDB1</accession>
<dbReference type="SUPFAM" id="SSF56935">
    <property type="entry name" value="Porins"/>
    <property type="match status" value="1"/>
</dbReference>
<dbReference type="EMBL" id="CP120682">
    <property type="protein sequence ID" value="WKN35681.1"/>
    <property type="molecule type" value="Genomic_DNA"/>
</dbReference>
<dbReference type="InterPro" id="IPR008969">
    <property type="entry name" value="CarboxyPept-like_regulatory"/>
</dbReference>
<dbReference type="Pfam" id="PF07715">
    <property type="entry name" value="Plug"/>
    <property type="match status" value="1"/>
</dbReference>
<keyword evidence="12" id="KW-0675">Receptor</keyword>
<dbReference type="NCBIfam" id="TIGR04056">
    <property type="entry name" value="OMP_RagA_SusC"/>
    <property type="match status" value="1"/>
</dbReference>
<dbReference type="FunFam" id="2.170.130.10:FF:000008">
    <property type="entry name" value="SusC/RagA family TonB-linked outer membrane protein"/>
    <property type="match status" value="1"/>
</dbReference>
<evidence type="ECO:0000256" key="2">
    <source>
        <dbReference type="ARBA" id="ARBA00022448"/>
    </source>
</evidence>
<evidence type="ECO:0000256" key="7">
    <source>
        <dbReference type="ARBA" id="ARBA00023237"/>
    </source>
</evidence>